<evidence type="ECO:0000256" key="1">
    <source>
        <dbReference type="SAM" id="MobiDB-lite"/>
    </source>
</evidence>
<dbReference type="AlphaFoldDB" id="A0A7W7I8M7"/>
<organism evidence="2 3">
    <name type="scientific">Actinomadura livida</name>
    <dbReference type="NCBI Taxonomy" id="79909"/>
    <lineage>
        <taxon>Bacteria</taxon>
        <taxon>Bacillati</taxon>
        <taxon>Actinomycetota</taxon>
        <taxon>Actinomycetes</taxon>
        <taxon>Streptosporangiales</taxon>
        <taxon>Thermomonosporaceae</taxon>
        <taxon>Actinomadura</taxon>
    </lineage>
</organism>
<accession>A0A7W7I8M7</accession>
<evidence type="ECO:0000313" key="2">
    <source>
        <dbReference type="EMBL" id="MBB4772441.1"/>
    </source>
</evidence>
<sequence length="47" mass="5228">MRNKPITPLCDGRSSHMAPSGRFTRSVSQHVAVPMWPVLRIRAGTPQ</sequence>
<reference evidence="2 3" key="1">
    <citation type="submission" date="2020-08" db="EMBL/GenBank/DDBJ databases">
        <title>Sequencing the genomes of 1000 actinobacteria strains.</title>
        <authorList>
            <person name="Klenk H.-P."/>
        </authorList>
    </citation>
    <scope>NUCLEOTIDE SEQUENCE [LARGE SCALE GENOMIC DNA]</scope>
    <source>
        <strain evidence="2 3">DSM 44772</strain>
    </source>
</reference>
<dbReference type="Proteomes" id="UP000549343">
    <property type="component" value="Unassembled WGS sequence"/>
</dbReference>
<gene>
    <name evidence="2" type="ORF">F4557_000859</name>
</gene>
<comment type="caution">
    <text evidence="2">The sequence shown here is derived from an EMBL/GenBank/DDBJ whole genome shotgun (WGS) entry which is preliminary data.</text>
</comment>
<name>A0A7W7I8M7_9ACTN</name>
<proteinExistence type="predicted"/>
<protein>
    <submittedName>
        <fullName evidence="2">Uncharacterized protein</fullName>
    </submittedName>
</protein>
<evidence type="ECO:0000313" key="3">
    <source>
        <dbReference type="Proteomes" id="UP000549343"/>
    </source>
</evidence>
<dbReference type="EMBL" id="JACHMV010000001">
    <property type="protein sequence ID" value="MBB4772441.1"/>
    <property type="molecule type" value="Genomic_DNA"/>
</dbReference>
<feature type="region of interest" description="Disordered" evidence="1">
    <location>
        <begin position="1"/>
        <end position="21"/>
    </location>
</feature>